<evidence type="ECO:0000313" key="4">
    <source>
        <dbReference type="Proteomes" id="UP000245073"/>
    </source>
</evidence>
<evidence type="ECO:0000256" key="2">
    <source>
        <dbReference type="ARBA" id="ARBA00022649"/>
    </source>
</evidence>
<sequence length="94" mass="10987">MRARLVDLTPEAELDLYRLYDWLFERSPKAATRLVDTFERVFENLATASDRGRDLGEGLRELIVPFGERSYVVRYETTASQVLVARVWHGLEQR</sequence>
<dbReference type="OrthoDB" id="121597at2"/>
<reference evidence="3 4" key="1">
    <citation type="submission" date="2018-04" db="EMBL/GenBank/DDBJ databases">
        <title>The genome sequence of Caulobacter sp. 744.</title>
        <authorList>
            <person name="Gao J."/>
            <person name="Sun J."/>
        </authorList>
    </citation>
    <scope>NUCLEOTIDE SEQUENCE [LARGE SCALE GENOMIC DNA]</scope>
    <source>
        <strain evidence="3 4">774</strain>
    </source>
</reference>
<proteinExistence type="inferred from homology"/>
<gene>
    <name evidence="3" type="ORF">DDF67_06045</name>
</gene>
<comment type="similarity">
    <text evidence="1">Belongs to the RelE toxin family.</text>
</comment>
<dbReference type="Proteomes" id="UP000245073">
    <property type="component" value="Unassembled WGS sequence"/>
</dbReference>
<dbReference type="InterPro" id="IPR051803">
    <property type="entry name" value="TA_system_RelE-like_toxin"/>
</dbReference>
<name>A0A2T9K753_9CAUL</name>
<evidence type="ECO:0000256" key="1">
    <source>
        <dbReference type="ARBA" id="ARBA00006226"/>
    </source>
</evidence>
<protein>
    <submittedName>
        <fullName evidence="3">Type II toxin-antitoxin system RelE/ParE family toxin</fullName>
    </submittedName>
</protein>
<comment type="caution">
    <text evidence="3">The sequence shown here is derived from an EMBL/GenBank/DDBJ whole genome shotgun (WGS) entry which is preliminary data.</text>
</comment>
<dbReference type="Gene3D" id="3.30.2310.20">
    <property type="entry name" value="RelE-like"/>
    <property type="match status" value="1"/>
</dbReference>
<keyword evidence="4" id="KW-1185">Reference proteome</keyword>
<dbReference type="RefSeq" id="WP_109100025.1">
    <property type="nucleotide sequence ID" value="NZ_QDKQ01000028.1"/>
</dbReference>
<keyword evidence="2" id="KW-1277">Toxin-antitoxin system</keyword>
<evidence type="ECO:0000313" key="3">
    <source>
        <dbReference type="EMBL" id="PVM91800.1"/>
    </source>
</evidence>
<dbReference type="Pfam" id="PF05016">
    <property type="entry name" value="ParE_toxin"/>
    <property type="match status" value="1"/>
</dbReference>
<dbReference type="AlphaFoldDB" id="A0A2T9K753"/>
<dbReference type="InterPro" id="IPR007712">
    <property type="entry name" value="RelE/ParE_toxin"/>
</dbReference>
<accession>A0A2T9K753</accession>
<dbReference type="InterPro" id="IPR035093">
    <property type="entry name" value="RelE/ParE_toxin_dom_sf"/>
</dbReference>
<dbReference type="PANTHER" id="PTHR33755">
    <property type="entry name" value="TOXIN PARE1-RELATED"/>
    <property type="match status" value="1"/>
</dbReference>
<dbReference type="EMBL" id="QDKQ01000028">
    <property type="protein sequence ID" value="PVM91800.1"/>
    <property type="molecule type" value="Genomic_DNA"/>
</dbReference>
<organism evidence="3 4">
    <name type="scientific">Caulobacter endophyticus</name>
    <dbReference type="NCBI Taxonomy" id="2172652"/>
    <lineage>
        <taxon>Bacteria</taxon>
        <taxon>Pseudomonadati</taxon>
        <taxon>Pseudomonadota</taxon>
        <taxon>Alphaproteobacteria</taxon>
        <taxon>Caulobacterales</taxon>
        <taxon>Caulobacteraceae</taxon>
        <taxon>Caulobacter</taxon>
    </lineage>
</organism>